<dbReference type="OrthoDB" id="8302885at2"/>
<accession>A0A561QP27</accession>
<comment type="caution">
    <text evidence="3">The sequence shown here is derived from an EMBL/GenBank/DDBJ whole genome shotgun (WGS) entry which is preliminary data.</text>
</comment>
<evidence type="ECO:0000256" key="1">
    <source>
        <dbReference type="ARBA" id="ARBA00022649"/>
    </source>
</evidence>
<keyword evidence="1" id="KW-1277">Toxin-antitoxin system</keyword>
<evidence type="ECO:0000313" key="3">
    <source>
        <dbReference type="EMBL" id="TWF52079.1"/>
    </source>
</evidence>
<gene>
    <name evidence="3" type="ORF">FHW37_105178</name>
</gene>
<name>A0A561QP27_9HYPH</name>
<evidence type="ECO:0000256" key="2">
    <source>
        <dbReference type="SAM" id="MobiDB-lite"/>
    </source>
</evidence>
<reference evidence="3 4" key="1">
    <citation type="submission" date="2019-06" db="EMBL/GenBank/DDBJ databases">
        <title>Sorghum-associated microbial communities from plants grown in Nebraska, USA.</title>
        <authorList>
            <person name="Schachtman D."/>
        </authorList>
    </citation>
    <scope>NUCLEOTIDE SEQUENCE [LARGE SCALE GENOMIC DNA]</scope>
    <source>
        <strain evidence="3 4">1225</strain>
    </source>
</reference>
<dbReference type="Proteomes" id="UP000320653">
    <property type="component" value="Unassembled WGS sequence"/>
</dbReference>
<sequence>MNVILSPKALDYVRREAQYLKSKNPAAAQQFSDHLKRLKQGLAQFPEMGKVTEEIPIPGFLRFVMGSYLVDYEISGKILFVLAIRHGRERPPGTPIEDDFDFEERDHHPDAE</sequence>
<dbReference type="InterPro" id="IPR035093">
    <property type="entry name" value="RelE/ParE_toxin_dom_sf"/>
</dbReference>
<feature type="region of interest" description="Disordered" evidence="2">
    <location>
        <begin position="88"/>
        <end position="112"/>
    </location>
</feature>
<protein>
    <submittedName>
        <fullName evidence="3">Plasmid stabilization system protein ParE</fullName>
    </submittedName>
</protein>
<evidence type="ECO:0000313" key="4">
    <source>
        <dbReference type="Proteomes" id="UP000320653"/>
    </source>
</evidence>
<proteinExistence type="predicted"/>
<dbReference type="EMBL" id="VIWP01000005">
    <property type="protein sequence ID" value="TWF52079.1"/>
    <property type="molecule type" value="Genomic_DNA"/>
</dbReference>
<dbReference type="Gene3D" id="3.30.2310.20">
    <property type="entry name" value="RelE-like"/>
    <property type="match status" value="1"/>
</dbReference>
<organism evidence="3 4">
    <name type="scientific">Neorhizobium alkalisoli</name>
    <dbReference type="NCBI Taxonomy" id="528178"/>
    <lineage>
        <taxon>Bacteria</taxon>
        <taxon>Pseudomonadati</taxon>
        <taxon>Pseudomonadota</taxon>
        <taxon>Alphaproteobacteria</taxon>
        <taxon>Hyphomicrobiales</taxon>
        <taxon>Rhizobiaceae</taxon>
        <taxon>Rhizobium/Agrobacterium group</taxon>
        <taxon>Neorhizobium</taxon>
    </lineage>
</organism>
<dbReference type="RefSeq" id="WP_145639645.1">
    <property type="nucleotide sequence ID" value="NZ_VIWP01000005.1"/>
</dbReference>
<dbReference type="AlphaFoldDB" id="A0A561QP27"/>
<dbReference type="InterPro" id="IPR007712">
    <property type="entry name" value="RelE/ParE_toxin"/>
</dbReference>
<dbReference type="Pfam" id="PF05016">
    <property type="entry name" value="ParE_toxin"/>
    <property type="match status" value="1"/>
</dbReference>
<keyword evidence="4" id="KW-1185">Reference proteome</keyword>